<sequence length="101" mass="11837">MKYTTNSRNFLIMKGITWKITTLRAPWRSGVYERLIGLTKNATRRRLFWEKELTTLMEEIEGTLNTRPSTRVNSEEYVILRPVDFISSCASLITQISFDDD</sequence>
<dbReference type="Gene3D" id="3.30.420.10">
    <property type="entry name" value="Ribonuclease H-like superfamily/Ribonuclease H"/>
    <property type="match status" value="1"/>
</dbReference>
<accession>A0A183HLT2</accession>
<dbReference type="InterPro" id="IPR012337">
    <property type="entry name" value="RNaseH-like_sf"/>
</dbReference>
<proteinExistence type="predicted"/>
<dbReference type="InterPro" id="IPR036397">
    <property type="entry name" value="RNaseH_sf"/>
</dbReference>
<dbReference type="SUPFAM" id="SSF53098">
    <property type="entry name" value="Ribonuclease H-like"/>
    <property type="match status" value="1"/>
</dbReference>
<dbReference type="AlphaFoldDB" id="A0A183HLT2"/>
<protein>
    <submittedName>
        <fullName evidence="1">Gag-pol polyprotein</fullName>
    </submittedName>
</protein>
<reference evidence="1" key="1">
    <citation type="submission" date="2016-06" db="UniProtKB">
        <authorList>
            <consortium name="WormBaseParasite"/>
        </authorList>
    </citation>
    <scope>IDENTIFICATION</scope>
</reference>
<dbReference type="STRING" id="387005.A0A183HLT2"/>
<name>A0A183HLT2_9BILA</name>
<dbReference type="GO" id="GO:0003676">
    <property type="term" value="F:nucleic acid binding"/>
    <property type="evidence" value="ECO:0007669"/>
    <property type="project" value="InterPro"/>
</dbReference>
<evidence type="ECO:0000313" key="1">
    <source>
        <dbReference type="WBParaSite" id="OFLC_0000844301-mRNA-1"/>
    </source>
</evidence>
<dbReference type="WBParaSite" id="OFLC_0000844301-mRNA-1">
    <property type="protein sequence ID" value="OFLC_0000844301-mRNA-1"/>
    <property type="gene ID" value="OFLC_0000844301"/>
</dbReference>
<organism evidence="1">
    <name type="scientific">Onchocerca flexuosa</name>
    <dbReference type="NCBI Taxonomy" id="387005"/>
    <lineage>
        <taxon>Eukaryota</taxon>
        <taxon>Metazoa</taxon>
        <taxon>Ecdysozoa</taxon>
        <taxon>Nematoda</taxon>
        <taxon>Chromadorea</taxon>
        <taxon>Rhabditida</taxon>
        <taxon>Spirurina</taxon>
        <taxon>Spiruromorpha</taxon>
        <taxon>Filarioidea</taxon>
        <taxon>Onchocercidae</taxon>
        <taxon>Onchocerca</taxon>
    </lineage>
</organism>